<evidence type="ECO:0000256" key="1">
    <source>
        <dbReference type="ARBA" id="ARBA00022729"/>
    </source>
</evidence>
<accession>A0A9E2NUH3</accession>
<protein>
    <submittedName>
        <fullName evidence="3">NirD/YgiW/YdeI family stress tolerance protein</fullName>
    </submittedName>
</protein>
<dbReference type="InterPro" id="IPR036700">
    <property type="entry name" value="BOBF_sf"/>
</dbReference>
<dbReference type="InterPro" id="IPR005220">
    <property type="entry name" value="CarO-like"/>
</dbReference>
<dbReference type="EMBL" id="JAHLFG010000088">
    <property type="protein sequence ID" value="MBU3827404.1"/>
    <property type="molecule type" value="Genomic_DNA"/>
</dbReference>
<dbReference type="PANTHER" id="PTHR36571:SF1">
    <property type="entry name" value="PROTEIN YGIW"/>
    <property type="match status" value="1"/>
</dbReference>
<sequence>MKKLAVVVAATLFATTAAIAAPQGFGSPNAPAGPQGFANQAPNTVATVKSSAYDDQVVTLQGRLTNYLGKDHYEFTDTQGGTIEVELDDDYDWSSIAKDQLIEIVGQVDKDLLSVSIDVERATPIQAAQ</sequence>
<name>A0A9E2NUH3_9GAMM</name>
<evidence type="ECO:0000313" key="4">
    <source>
        <dbReference type="Proteomes" id="UP000824150"/>
    </source>
</evidence>
<dbReference type="Pfam" id="PF04076">
    <property type="entry name" value="BOF"/>
    <property type="match status" value="1"/>
</dbReference>
<dbReference type="Gene3D" id="2.40.50.200">
    <property type="entry name" value="Bacterial OB-fold"/>
    <property type="match status" value="1"/>
</dbReference>
<gene>
    <name evidence="3" type="ORF">IAA31_07980</name>
</gene>
<reference evidence="3" key="2">
    <citation type="submission" date="2021-04" db="EMBL/GenBank/DDBJ databases">
        <authorList>
            <person name="Gilroy R."/>
        </authorList>
    </citation>
    <scope>NUCLEOTIDE SEQUENCE</scope>
    <source>
        <strain evidence="3">687</strain>
    </source>
</reference>
<dbReference type="PANTHER" id="PTHR36571">
    <property type="entry name" value="PROTEIN YGIW"/>
    <property type="match status" value="1"/>
</dbReference>
<dbReference type="Proteomes" id="UP000824150">
    <property type="component" value="Unassembled WGS sequence"/>
</dbReference>
<dbReference type="SUPFAM" id="SSF101756">
    <property type="entry name" value="Hypothetical protein YgiW"/>
    <property type="match status" value="1"/>
</dbReference>
<dbReference type="NCBIfam" id="NF033674">
    <property type="entry name" value="stress_OB_fold"/>
    <property type="match status" value="1"/>
</dbReference>
<feature type="chain" id="PRO_5038846715" evidence="2">
    <location>
        <begin position="21"/>
        <end position="129"/>
    </location>
</feature>
<organism evidence="3 4">
    <name type="scientific">Candidatus Anaerobiospirillum merdipullorum</name>
    <dbReference type="NCBI Taxonomy" id="2838450"/>
    <lineage>
        <taxon>Bacteria</taxon>
        <taxon>Pseudomonadati</taxon>
        <taxon>Pseudomonadota</taxon>
        <taxon>Gammaproteobacteria</taxon>
        <taxon>Aeromonadales</taxon>
        <taxon>Succinivibrionaceae</taxon>
        <taxon>Anaerobiospirillum</taxon>
    </lineage>
</organism>
<proteinExistence type="predicted"/>
<comment type="caution">
    <text evidence="3">The sequence shown here is derived from an EMBL/GenBank/DDBJ whole genome shotgun (WGS) entry which is preliminary data.</text>
</comment>
<dbReference type="AlphaFoldDB" id="A0A9E2NUH3"/>
<evidence type="ECO:0000313" key="3">
    <source>
        <dbReference type="EMBL" id="MBU3827404.1"/>
    </source>
</evidence>
<keyword evidence="1 2" id="KW-0732">Signal</keyword>
<evidence type="ECO:0000256" key="2">
    <source>
        <dbReference type="SAM" id="SignalP"/>
    </source>
</evidence>
<feature type="signal peptide" evidence="2">
    <location>
        <begin position="1"/>
        <end position="20"/>
    </location>
</feature>
<reference evidence="3" key="1">
    <citation type="journal article" date="2021" name="PeerJ">
        <title>Extensive microbial diversity within the chicken gut microbiome revealed by metagenomics and culture.</title>
        <authorList>
            <person name="Gilroy R."/>
            <person name="Ravi A."/>
            <person name="Getino M."/>
            <person name="Pursley I."/>
            <person name="Horton D.L."/>
            <person name="Alikhan N.F."/>
            <person name="Baker D."/>
            <person name="Gharbi K."/>
            <person name="Hall N."/>
            <person name="Watson M."/>
            <person name="Adriaenssens E.M."/>
            <person name="Foster-Nyarko E."/>
            <person name="Jarju S."/>
            <person name="Secka A."/>
            <person name="Antonio M."/>
            <person name="Oren A."/>
            <person name="Chaudhuri R.R."/>
            <person name="La Ragione R."/>
            <person name="Hildebrand F."/>
            <person name="Pallen M.J."/>
        </authorList>
    </citation>
    <scope>NUCLEOTIDE SEQUENCE</scope>
    <source>
        <strain evidence="3">687</strain>
    </source>
</reference>